<dbReference type="Proteomes" id="UP000762676">
    <property type="component" value="Unassembled WGS sequence"/>
</dbReference>
<dbReference type="PANTHER" id="PTHR19303:SF71">
    <property type="entry name" value="ZINC FINGER PHD-TYPE DOMAIN-CONTAINING PROTEIN"/>
    <property type="match status" value="1"/>
</dbReference>
<comment type="caution">
    <text evidence="2">The sequence shown here is derived from an EMBL/GenBank/DDBJ whole genome shotgun (WGS) entry which is preliminary data.</text>
</comment>
<proteinExistence type="predicted"/>
<dbReference type="GO" id="GO:0005634">
    <property type="term" value="C:nucleus"/>
    <property type="evidence" value="ECO:0007669"/>
    <property type="project" value="TreeGrafter"/>
</dbReference>
<dbReference type="InterPro" id="IPR036397">
    <property type="entry name" value="RNaseH_sf"/>
</dbReference>
<dbReference type="AlphaFoldDB" id="A0AAV4GKG5"/>
<dbReference type="PANTHER" id="PTHR19303">
    <property type="entry name" value="TRANSPOSON"/>
    <property type="match status" value="1"/>
</dbReference>
<dbReference type="EMBL" id="BMAT01008473">
    <property type="protein sequence ID" value="GFR85799.1"/>
    <property type="molecule type" value="Genomic_DNA"/>
</dbReference>
<dbReference type="GO" id="GO:0003677">
    <property type="term" value="F:DNA binding"/>
    <property type="evidence" value="ECO:0007669"/>
    <property type="project" value="TreeGrafter"/>
</dbReference>
<gene>
    <name evidence="2" type="ORF">ElyMa_004183400</name>
</gene>
<feature type="domain" description="DDE-1" evidence="1">
    <location>
        <begin position="81"/>
        <end position="199"/>
    </location>
</feature>
<sequence>MDKFKFSPSEIYNTDETGCTTVQNPGAVVTEKGKKKQVGAKTSAERGELVTVAYTVSAIGSVVPPLFIFPRVHYRDHFIRGAPTQCIGSATRSGWMNEEVFVDYLKHIIQHTRCSPENKILLILDNHDTHICLSAVDTARSHGVELLTIPPHTSHRVQPLDRSVYGPFKTAYNRAMDGWLRSNPGKTVTIYHIPALVNQAQMTAITPANITHLTAGFQATGIHPFNRDIFSETFLLSRLTSS</sequence>
<protein>
    <submittedName>
        <fullName evidence="2">Tigger transposable element-derived protein</fullName>
    </submittedName>
</protein>
<evidence type="ECO:0000313" key="2">
    <source>
        <dbReference type="EMBL" id="GFR85799.1"/>
    </source>
</evidence>
<dbReference type="Pfam" id="PF03184">
    <property type="entry name" value="DDE_1"/>
    <property type="match status" value="1"/>
</dbReference>
<evidence type="ECO:0000313" key="3">
    <source>
        <dbReference type="Proteomes" id="UP000762676"/>
    </source>
</evidence>
<accession>A0AAV4GKG5</accession>
<keyword evidence="3" id="KW-1185">Reference proteome</keyword>
<organism evidence="2 3">
    <name type="scientific">Elysia marginata</name>
    <dbReference type="NCBI Taxonomy" id="1093978"/>
    <lineage>
        <taxon>Eukaryota</taxon>
        <taxon>Metazoa</taxon>
        <taxon>Spiralia</taxon>
        <taxon>Lophotrochozoa</taxon>
        <taxon>Mollusca</taxon>
        <taxon>Gastropoda</taxon>
        <taxon>Heterobranchia</taxon>
        <taxon>Euthyneura</taxon>
        <taxon>Panpulmonata</taxon>
        <taxon>Sacoglossa</taxon>
        <taxon>Placobranchoidea</taxon>
        <taxon>Plakobranchidae</taxon>
        <taxon>Elysia</taxon>
    </lineage>
</organism>
<evidence type="ECO:0000259" key="1">
    <source>
        <dbReference type="Pfam" id="PF03184"/>
    </source>
</evidence>
<dbReference type="InterPro" id="IPR050863">
    <property type="entry name" value="CenT-Element_Derived"/>
</dbReference>
<name>A0AAV4GKG5_9GAST</name>
<reference evidence="2 3" key="1">
    <citation type="journal article" date="2021" name="Elife">
        <title>Chloroplast acquisition without the gene transfer in kleptoplastic sea slugs, Plakobranchus ocellatus.</title>
        <authorList>
            <person name="Maeda T."/>
            <person name="Takahashi S."/>
            <person name="Yoshida T."/>
            <person name="Shimamura S."/>
            <person name="Takaki Y."/>
            <person name="Nagai Y."/>
            <person name="Toyoda A."/>
            <person name="Suzuki Y."/>
            <person name="Arimoto A."/>
            <person name="Ishii H."/>
            <person name="Satoh N."/>
            <person name="Nishiyama T."/>
            <person name="Hasebe M."/>
            <person name="Maruyama T."/>
            <person name="Minagawa J."/>
            <person name="Obokata J."/>
            <person name="Shigenobu S."/>
        </authorList>
    </citation>
    <scope>NUCLEOTIDE SEQUENCE [LARGE SCALE GENOMIC DNA]</scope>
</reference>
<dbReference type="Gene3D" id="3.30.420.10">
    <property type="entry name" value="Ribonuclease H-like superfamily/Ribonuclease H"/>
    <property type="match status" value="1"/>
</dbReference>
<dbReference type="InterPro" id="IPR004875">
    <property type="entry name" value="DDE_SF_endonuclease_dom"/>
</dbReference>